<proteinExistence type="predicted"/>
<dbReference type="WBParaSite" id="PS1159_v2.g15161.t1">
    <property type="protein sequence ID" value="PS1159_v2.g15161.t1"/>
    <property type="gene ID" value="PS1159_v2.g15161"/>
</dbReference>
<sequence>MKTRKRSLLISNNESISFNESVDIKLQKVSHGISNNNENLAPPQILNNMPALDTKIPKLIVTPKTSILHKENLSDTSESENDDENDFLLYQKAETRFFTSDTAKSLIHNTIKPRNLIADCYDSEIIYRAKEDCSNACIPKKQTLGMNTCFICLHNGDSDFFIKCYQKGCNFSCHKECVDKMNFAGYTSFHATTNQGFQCHQHHCQKCFADGLHQRCFRYIELISCKYCNIKYHPLCVPAGCYISEDKTIICPRHVYTTKFPFRPKEHCFECNDSRNKNQALISCSNCVRSFHPKCHSFYAYRQGNPKGERCSYCIRSNFVVPGEYAYAQFDSYQYHLGIVIKNEQYPVEKNRNNIPCGFYAIQWIESNNTKRCSIVSQYRTLPFTENIWYHVNRSQYPLLKKIQNYDSVYELIQKQHLRIQPAPEEHSSSKYSRNNIIKNIESNRYLNDDIRKDFRYITKNKLSDRLCDCLEDEENRCGNDMCYNRHVMLECPKQCEAKSGGCKNRLIANRLNIFKDLEIFYTQFRGYGLRTKVDIPKDTYIGEYCGEVITEEERQLRDKRNHKWRSRDIAFYTMALEDYYVDAELYGSITRYINHSCDPNCVTLKYTSSNSVLHVCLFSAKNITAGEELTFSYASNHHDNILSFKCFCGSSNCTGIYKA</sequence>
<name>A0AC35FA81_9BILA</name>
<organism evidence="1 2">
    <name type="scientific">Panagrolaimus sp. PS1159</name>
    <dbReference type="NCBI Taxonomy" id="55785"/>
    <lineage>
        <taxon>Eukaryota</taxon>
        <taxon>Metazoa</taxon>
        <taxon>Ecdysozoa</taxon>
        <taxon>Nematoda</taxon>
        <taxon>Chromadorea</taxon>
        <taxon>Rhabditida</taxon>
        <taxon>Tylenchina</taxon>
        <taxon>Panagrolaimomorpha</taxon>
        <taxon>Panagrolaimoidea</taxon>
        <taxon>Panagrolaimidae</taxon>
        <taxon>Panagrolaimus</taxon>
    </lineage>
</organism>
<evidence type="ECO:0000313" key="2">
    <source>
        <dbReference type="WBParaSite" id="PS1159_v2.g15161.t1"/>
    </source>
</evidence>
<dbReference type="Proteomes" id="UP000887580">
    <property type="component" value="Unplaced"/>
</dbReference>
<reference evidence="2" key="1">
    <citation type="submission" date="2022-11" db="UniProtKB">
        <authorList>
            <consortium name="WormBaseParasite"/>
        </authorList>
    </citation>
    <scope>IDENTIFICATION</scope>
</reference>
<evidence type="ECO:0000313" key="1">
    <source>
        <dbReference type="Proteomes" id="UP000887580"/>
    </source>
</evidence>
<accession>A0AC35FA81</accession>
<protein>
    <submittedName>
        <fullName evidence="2">Histone-lysine N-methyltransferase</fullName>
    </submittedName>
</protein>